<feature type="compositionally biased region" description="Basic and acidic residues" evidence="1">
    <location>
        <begin position="91"/>
        <end position="106"/>
    </location>
</feature>
<dbReference type="EMBL" id="BAFH01000002">
    <property type="protein sequence ID" value="GAB60904.1"/>
    <property type="molecule type" value="Genomic_DNA"/>
</dbReference>
<dbReference type="AlphaFoldDB" id="I3IGQ9"/>
<feature type="region of interest" description="Disordered" evidence="1">
    <location>
        <begin position="90"/>
        <end position="121"/>
    </location>
</feature>
<reference evidence="2 3" key="1">
    <citation type="journal article" date="2012" name="FEBS Lett.">
        <title>Anammox organism KSU-1 expresses a NirK-type copper-containing nitrite reductase instead of a NirS-type with cytochrome cd1.</title>
        <authorList>
            <person name="Hira D."/>
            <person name="Toh H."/>
            <person name="Migita C.T."/>
            <person name="Okubo H."/>
            <person name="Nishiyama T."/>
            <person name="Hattori M."/>
            <person name="Furukawa K."/>
            <person name="Fujii T."/>
        </authorList>
    </citation>
    <scope>NUCLEOTIDE SEQUENCE [LARGE SCALE GENOMIC DNA]</scope>
</reference>
<accession>I3IGQ9</accession>
<evidence type="ECO:0000313" key="3">
    <source>
        <dbReference type="Proteomes" id="UP000002985"/>
    </source>
</evidence>
<organism evidence="2 3">
    <name type="scientific">Candidatus Jettenia caeni</name>
    <dbReference type="NCBI Taxonomy" id="247490"/>
    <lineage>
        <taxon>Bacteria</taxon>
        <taxon>Pseudomonadati</taxon>
        <taxon>Planctomycetota</taxon>
        <taxon>Candidatus Brocadiia</taxon>
        <taxon>Candidatus Brocadiales</taxon>
        <taxon>Candidatus Brocadiaceae</taxon>
        <taxon>Candidatus Jettenia</taxon>
    </lineage>
</organism>
<evidence type="ECO:0000256" key="1">
    <source>
        <dbReference type="SAM" id="MobiDB-lite"/>
    </source>
</evidence>
<dbReference type="Proteomes" id="UP000002985">
    <property type="component" value="Unassembled WGS sequence"/>
</dbReference>
<feature type="compositionally biased region" description="Polar residues" evidence="1">
    <location>
        <begin position="107"/>
        <end position="121"/>
    </location>
</feature>
<protein>
    <submittedName>
        <fullName evidence="2">Uncharacterized protein</fullName>
    </submittedName>
</protein>
<gene>
    <name evidence="2" type="ORF">KSU1_B0047</name>
</gene>
<proteinExistence type="predicted"/>
<dbReference type="STRING" id="247490.KSU1_B0047"/>
<sequence>MNEVEGGNSLKKKTLRELVKTNKVKRDGQGAKGKPFLYSSILVQSIYPVPVYQNPKMTTNPHVSRAYSGTDDFTNLQKDGKNFVPESLPQEQEKIAAKDTHKDDAKTQNLTTANPSQNPVQETDIIDLTNMADLEILEIQ</sequence>
<keyword evidence="3" id="KW-1185">Reference proteome</keyword>
<evidence type="ECO:0000313" key="2">
    <source>
        <dbReference type="EMBL" id="GAB60904.1"/>
    </source>
</evidence>
<comment type="caution">
    <text evidence="2">The sequence shown here is derived from an EMBL/GenBank/DDBJ whole genome shotgun (WGS) entry which is preliminary data.</text>
</comment>
<name>I3IGQ9_9BACT</name>